<feature type="DNA-binding region" description="H-T-H motif" evidence="4">
    <location>
        <begin position="29"/>
        <end position="48"/>
    </location>
</feature>
<gene>
    <name evidence="6" type="ORF">JI741_07970</name>
</gene>
<dbReference type="Gene3D" id="1.10.357.10">
    <property type="entry name" value="Tetracycline Repressor, domain 2"/>
    <property type="match status" value="1"/>
</dbReference>
<dbReference type="PROSITE" id="PS50977">
    <property type="entry name" value="HTH_TETR_2"/>
    <property type="match status" value="1"/>
</dbReference>
<dbReference type="Pfam" id="PF16925">
    <property type="entry name" value="TetR_C_13"/>
    <property type="match status" value="1"/>
</dbReference>
<evidence type="ECO:0000256" key="2">
    <source>
        <dbReference type="ARBA" id="ARBA00023125"/>
    </source>
</evidence>
<comment type="caution">
    <text evidence="6">The sequence shown here is derived from an EMBL/GenBank/DDBJ whole genome shotgun (WGS) entry which is preliminary data.</text>
</comment>
<keyword evidence="1" id="KW-0805">Transcription regulation</keyword>
<protein>
    <submittedName>
        <fullName evidence="6">TetR/AcrR family transcriptional regulator</fullName>
    </submittedName>
</protein>
<dbReference type="InterPro" id="IPR011075">
    <property type="entry name" value="TetR_C"/>
</dbReference>
<dbReference type="SUPFAM" id="SSF46689">
    <property type="entry name" value="Homeodomain-like"/>
    <property type="match status" value="1"/>
</dbReference>
<feature type="domain" description="HTH tetR-type" evidence="5">
    <location>
        <begin position="6"/>
        <end position="66"/>
    </location>
</feature>
<organism evidence="6 7">
    <name type="scientific">Chryseolinea lacunae</name>
    <dbReference type="NCBI Taxonomy" id="2801331"/>
    <lineage>
        <taxon>Bacteria</taxon>
        <taxon>Pseudomonadati</taxon>
        <taxon>Bacteroidota</taxon>
        <taxon>Cytophagia</taxon>
        <taxon>Cytophagales</taxon>
        <taxon>Fulvivirgaceae</taxon>
        <taxon>Chryseolinea</taxon>
    </lineage>
</organism>
<dbReference type="Proteomes" id="UP000613030">
    <property type="component" value="Unassembled WGS sequence"/>
</dbReference>
<dbReference type="PANTHER" id="PTHR47506">
    <property type="entry name" value="TRANSCRIPTIONAL REGULATORY PROTEIN"/>
    <property type="match status" value="1"/>
</dbReference>
<evidence type="ECO:0000313" key="6">
    <source>
        <dbReference type="EMBL" id="MBL0741153.1"/>
    </source>
</evidence>
<dbReference type="InterPro" id="IPR036271">
    <property type="entry name" value="Tet_transcr_reg_TetR-rel_C_sf"/>
</dbReference>
<dbReference type="PRINTS" id="PR00455">
    <property type="entry name" value="HTHTETR"/>
</dbReference>
<evidence type="ECO:0000256" key="1">
    <source>
        <dbReference type="ARBA" id="ARBA00023015"/>
    </source>
</evidence>
<keyword evidence="7" id="KW-1185">Reference proteome</keyword>
<dbReference type="InterPro" id="IPR001647">
    <property type="entry name" value="HTH_TetR"/>
</dbReference>
<evidence type="ECO:0000259" key="5">
    <source>
        <dbReference type="PROSITE" id="PS50977"/>
    </source>
</evidence>
<keyword evidence="3" id="KW-0804">Transcription</keyword>
<evidence type="ECO:0000256" key="4">
    <source>
        <dbReference type="PROSITE-ProRule" id="PRU00335"/>
    </source>
</evidence>
<keyword evidence="2 4" id="KW-0238">DNA-binding</keyword>
<dbReference type="InterPro" id="IPR009057">
    <property type="entry name" value="Homeodomain-like_sf"/>
</dbReference>
<evidence type="ECO:0000256" key="3">
    <source>
        <dbReference type="ARBA" id="ARBA00023163"/>
    </source>
</evidence>
<accession>A0ABS1KNT4</accession>
<name>A0ABS1KNT4_9BACT</name>
<dbReference type="EMBL" id="JAERRB010000002">
    <property type="protein sequence ID" value="MBL0741153.1"/>
    <property type="molecule type" value="Genomic_DNA"/>
</dbReference>
<dbReference type="PROSITE" id="PS01081">
    <property type="entry name" value="HTH_TETR_1"/>
    <property type="match status" value="1"/>
</dbReference>
<sequence>MLSKAERTRQFILEKAAPLFNEKGVSGVSIDDVLAATKLTKGCLYGHFESKEDLSTHVVDLLLVKAREQLLIAIGQGKTAKAKIFAYLDFYKDPLNTQVRGGCPIFNIAVESDDLYPEIKEKIAELLRNGQEEFAAIVKHGVDQGEFSNKIDPALIAFKFVAAIEGAVVMCRVMNTTKPMQALIKSLKSEIDSFVL</sequence>
<dbReference type="PANTHER" id="PTHR47506:SF3">
    <property type="entry name" value="HTH-TYPE TRANSCRIPTIONAL REGULATOR LMRA"/>
    <property type="match status" value="1"/>
</dbReference>
<dbReference type="RefSeq" id="WP_202008513.1">
    <property type="nucleotide sequence ID" value="NZ_JAERRB010000002.1"/>
</dbReference>
<dbReference type="SUPFAM" id="SSF48498">
    <property type="entry name" value="Tetracyclin repressor-like, C-terminal domain"/>
    <property type="match status" value="1"/>
</dbReference>
<evidence type="ECO:0000313" key="7">
    <source>
        <dbReference type="Proteomes" id="UP000613030"/>
    </source>
</evidence>
<dbReference type="InterPro" id="IPR023772">
    <property type="entry name" value="DNA-bd_HTH_TetR-type_CS"/>
</dbReference>
<reference evidence="6 7" key="1">
    <citation type="submission" date="2021-01" db="EMBL/GenBank/DDBJ databases">
        <title>Chryseolinea sp. Jin1 Genome sequencing and assembly.</title>
        <authorList>
            <person name="Kim I."/>
        </authorList>
    </citation>
    <scope>NUCLEOTIDE SEQUENCE [LARGE SCALE GENOMIC DNA]</scope>
    <source>
        <strain evidence="6 7">Jin1</strain>
    </source>
</reference>
<dbReference type="Pfam" id="PF00440">
    <property type="entry name" value="TetR_N"/>
    <property type="match status" value="1"/>
</dbReference>
<proteinExistence type="predicted"/>